<dbReference type="InterPro" id="IPR039424">
    <property type="entry name" value="SBP_5"/>
</dbReference>
<dbReference type="InterPro" id="IPR023765">
    <property type="entry name" value="SBP_5_CS"/>
</dbReference>
<dbReference type="CDD" id="cd08516">
    <property type="entry name" value="PBP2_NikA_DppA_OppA_like_11"/>
    <property type="match status" value="1"/>
</dbReference>
<feature type="domain" description="Solute-binding protein family 5" evidence="7">
    <location>
        <begin position="107"/>
        <end position="455"/>
    </location>
</feature>
<evidence type="ECO:0000313" key="8">
    <source>
        <dbReference type="EMBL" id="RED51738.1"/>
    </source>
</evidence>
<reference evidence="8 9" key="1">
    <citation type="submission" date="2018-07" db="EMBL/GenBank/DDBJ databases">
        <title>Genomic Encyclopedia of Type Strains, Phase III (KMG-III): the genomes of soil and plant-associated and newly described type strains.</title>
        <authorList>
            <person name="Whitman W."/>
        </authorList>
    </citation>
    <scope>NUCLEOTIDE SEQUENCE [LARGE SCALE GENOMIC DNA]</scope>
    <source>
        <strain evidence="8 9">CECT 7287</strain>
    </source>
</reference>
<feature type="compositionally biased region" description="Low complexity" evidence="5">
    <location>
        <begin position="34"/>
        <end position="57"/>
    </location>
</feature>
<evidence type="ECO:0000313" key="9">
    <source>
        <dbReference type="Proteomes" id="UP000256977"/>
    </source>
</evidence>
<comment type="caution">
    <text evidence="8">The sequence shown here is derived from an EMBL/GenBank/DDBJ whole genome shotgun (WGS) entry which is preliminary data.</text>
</comment>
<evidence type="ECO:0000256" key="1">
    <source>
        <dbReference type="ARBA" id="ARBA00004193"/>
    </source>
</evidence>
<dbReference type="InterPro" id="IPR030678">
    <property type="entry name" value="Peptide/Ni-bd"/>
</dbReference>
<dbReference type="Gene3D" id="3.10.105.10">
    <property type="entry name" value="Dipeptide-binding Protein, Domain 3"/>
    <property type="match status" value="1"/>
</dbReference>
<feature type="chain" id="PRO_5038516339" evidence="6">
    <location>
        <begin position="24"/>
        <end position="534"/>
    </location>
</feature>
<gene>
    <name evidence="8" type="ORF">DFP98_1647</name>
</gene>
<evidence type="ECO:0000256" key="3">
    <source>
        <dbReference type="ARBA" id="ARBA00022448"/>
    </source>
</evidence>
<dbReference type="PROSITE" id="PS01040">
    <property type="entry name" value="SBP_BACTERIAL_5"/>
    <property type="match status" value="1"/>
</dbReference>
<evidence type="ECO:0000256" key="4">
    <source>
        <dbReference type="ARBA" id="ARBA00022729"/>
    </source>
</evidence>
<proteinExistence type="inferred from homology"/>
<dbReference type="Pfam" id="PF00496">
    <property type="entry name" value="SBP_bac_5"/>
    <property type="match status" value="1"/>
</dbReference>
<keyword evidence="4 6" id="KW-0732">Signal</keyword>
<keyword evidence="3" id="KW-0813">Transport</keyword>
<dbReference type="InterPro" id="IPR000914">
    <property type="entry name" value="SBP_5_dom"/>
</dbReference>
<accession>A0A3D9HQJ4</accession>
<dbReference type="Gene3D" id="3.40.190.10">
    <property type="entry name" value="Periplasmic binding protein-like II"/>
    <property type="match status" value="1"/>
</dbReference>
<dbReference type="SUPFAM" id="SSF53850">
    <property type="entry name" value="Periplasmic binding protein-like II"/>
    <property type="match status" value="1"/>
</dbReference>
<dbReference type="GO" id="GO:0043190">
    <property type="term" value="C:ATP-binding cassette (ABC) transporter complex"/>
    <property type="evidence" value="ECO:0007669"/>
    <property type="project" value="InterPro"/>
</dbReference>
<protein>
    <submittedName>
        <fullName evidence="8">Peptide/nickel transport system substrate-binding protein</fullName>
    </submittedName>
</protein>
<dbReference type="AlphaFoldDB" id="A0A3D9HQJ4"/>
<keyword evidence="9" id="KW-1185">Reference proteome</keyword>
<dbReference type="PANTHER" id="PTHR30290:SF9">
    <property type="entry name" value="OLIGOPEPTIDE-BINDING PROTEIN APPA"/>
    <property type="match status" value="1"/>
</dbReference>
<name>A0A3D9HQJ4_9BACL</name>
<dbReference type="GO" id="GO:1904680">
    <property type="term" value="F:peptide transmembrane transporter activity"/>
    <property type="evidence" value="ECO:0007669"/>
    <property type="project" value="TreeGrafter"/>
</dbReference>
<evidence type="ECO:0000256" key="6">
    <source>
        <dbReference type="SAM" id="SignalP"/>
    </source>
</evidence>
<dbReference type="PROSITE" id="PS51257">
    <property type="entry name" value="PROKAR_LIPOPROTEIN"/>
    <property type="match status" value="1"/>
</dbReference>
<organism evidence="8 9">
    <name type="scientific">Cohnella phaseoli</name>
    <dbReference type="NCBI Taxonomy" id="456490"/>
    <lineage>
        <taxon>Bacteria</taxon>
        <taxon>Bacillati</taxon>
        <taxon>Bacillota</taxon>
        <taxon>Bacilli</taxon>
        <taxon>Bacillales</taxon>
        <taxon>Paenibacillaceae</taxon>
        <taxon>Cohnella</taxon>
    </lineage>
</organism>
<evidence type="ECO:0000256" key="5">
    <source>
        <dbReference type="SAM" id="MobiDB-lite"/>
    </source>
</evidence>
<sequence length="534" mass="57933">MLKLNRSLMLGCSALMAASVALSGCGGSTGKDGSGNSSSIPTESAVTSSPSPSAAASDGGKVEGGTVRVAMATEPDNLDPYLSAATDTGSMMDNVFDGLFEGGENSELVPAIAESYSVSGDGLTYTFTLKKGIKFHDGSDLTSEDVYYSYAKLSGLNGKDPLSSKFAAIETLETPDDYTVVAKLKEKDAAFLAANIVAIVPKDYEEQSAKPIGAGPFKFSVYTPGQQLVLEKNESFYDREHAPTLDRVEFKFMPDANASVLALKSGDIDMVPGISSQGALQLGDGFRIVSGPQNMVQLMALNNSVEPLNDVKVRQAINYAIDKDVIIQTVAEGNGVKLGSNMSPAMKMYYQEGLEKRYEPNAEKAKQLLKEAGYEQGIKLTITVPSNYKFHVDTAQVIAEQLKAVGIQATIKQVEWSSWLEDVYNNAKYEATIVGLTGKLDPHEVLGRYDSKYAKNFFKFSSAEYDELVGQARLEIDPDKRAELYKQAQTMLTEQAVAVYIMDPSRSVAMKDSLEGFKMYPIQKYDFAAMYYTK</sequence>
<dbReference type="GO" id="GO:0015833">
    <property type="term" value="P:peptide transport"/>
    <property type="evidence" value="ECO:0007669"/>
    <property type="project" value="TreeGrafter"/>
</dbReference>
<comment type="subcellular location">
    <subcellularLocation>
        <location evidence="1">Cell membrane</location>
        <topology evidence="1">Lipid-anchor</topology>
    </subcellularLocation>
</comment>
<dbReference type="Proteomes" id="UP000256977">
    <property type="component" value="Unassembled WGS sequence"/>
</dbReference>
<dbReference type="RefSeq" id="WP_116065926.1">
    <property type="nucleotide sequence ID" value="NZ_QRDZ01000064.1"/>
</dbReference>
<dbReference type="PIRSF" id="PIRSF002741">
    <property type="entry name" value="MppA"/>
    <property type="match status" value="1"/>
</dbReference>
<dbReference type="GO" id="GO:0042597">
    <property type="term" value="C:periplasmic space"/>
    <property type="evidence" value="ECO:0007669"/>
    <property type="project" value="UniProtKB-ARBA"/>
</dbReference>
<dbReference type="PANTHER" id="PTHR30290">
    <property type="entry name" value="PERIPLASMIC BINDING COMPONENT OF ABC TRANSPORTER"/>
    <property type="match status" value="1"/>
</dbReference>
<dbReference type="OrthoDB" id="9796817at2"/>
<feature type="region of interest" description="Disordered" evidence="5">
    <location>
        <begin position="27"/>
        <end position="62"/>
    </location>
</feature>
<feature type="signal peptide" evidence="6">
    <location>
        <begin position="1"/>
        <end position="23"/>
    </location>
</feature>
<comment type="similarity">
    <text evidence="2">Belongs to the bacterial solute-binding protein 5 family.</text>
</comment>
<evidence type="ECO:0000256" key="2">
    <source>
        <dbReference type="ARBA" id="ARBA00005695"/>
    </source>
</evidence>
<evidence type="ECO:0000259" key="7">
    <source>
        <dbReference type="Pfam" id="PF00496"/>
    </source>
</evidence>
<dbReference type="EMBL" id="QRDZ01000064">
    <property type="protein sequence ID" value="RED51738.1"/>
    <property type="molecule type" value="Genomic_DNA"/>
</dbReference>